<evidence type="ECO:0000256" key="3">
    <source>
        <dbReference type="ARBA" id="ARBA00022833"/>
    </source>
</evidence>
<evidence type="ECO:0008006" key="10">
    <source>
        <dbReference type="Google" id="ProtNLM"/>
    </source>
</evidence>
<dbReference type="InterPro" id="IPR008979">
    <property type="entry name" value="Galactose-bd-like_sf"/>
</dbReference>
<dbReference type="Proteomes" id="UP001374579">
    <property type="component" value="Unassembled WGS sequence"/>
</dbReference>
<dbReference type="CDD" id="cd02249">
    <property type="entry name" value="ZZ"/>
    <property type="match status" value="1"/>
</dbReference>
<dbReference type="Gene3D" id="2.60.120.290">
    <property type="entry name" value="Spermadhesin, CUB domain"/>
    <property type="match status" value="1"/>
</dbReference>
<dbReference type="PROSITE" id="PS51284">
    <property type="entry name" value="DOC"/>
    <property type="match status" value="1"/>
</dbReference>
<evidence type="ECO:0000256" key="2">
    <source>
        <dbReference type="ARBA" id="ARBA00022771"/>
    </source>
</evidence>
<reference evidence="8 9" key="1">
    <citation type="submission" date="2024-02" db="EMBL/GenBank/DDBJ databases">
        <title>Chromosome-scale genome assembly of the rough periwinkle Littorina saxatilis.</title>
        <authorList>
            <person name="De Jode A."/>
            <person name="Faria R."/>
            <person name="Formenti G."/>
            <person name="Sims Y."/>
            <person name="Smith T.P."/>
            <person name="Tracey A."/>
            <person name="Wood J.M.D."/>
            <person name="Zagrodzka Z.B."/>
            <person name="Johannesson K."/>
            <person name="Butlin R.K."/>
            <person name="Leder E.H."/>
        </authorList>
    </citation>
    <scope>NUCLEOTIDE SEQUENCE [LARGE SCALE GENOMIC DNA]</scope>
    <source>
        <strain evidence="8">Snail1</strain>
        <tissue evidence="8">Muscle</tissue>
    </source>
</reference>
<accession>A0AAN9GLR3</accession>
<name>A0AAN9GLR3_9CAEN</name>
<dbReference type="InterPro" id="IPR043145">
    <property type="entry name" value="Znf_ZZ_sf"/>
</dbReference>
<evidence type="ECO:0000259" key="7">
    <source>
        <dbReference type="PROSITE" id="PS51284"/>
    </source>
</evidence>
<dbReference type="PANTHER" id="PTHR22772:SF4">
    <property type="entry name" value="ZINC FINGER ZZ-TYPE AND EF-HAND DOMAIN-CONTAINING PROTEIN 1"/>
    <property type="match status" value="1"/>
</dbReference>
<proteinExistence type="predicted"/>
<evidence type="ECO:0000313" key="8">
    <source>
        <dbReference type="EMBL" id="KAK7112606.1"/>
    </source>
</evidence>
<feature type="region of interest" description="Disordered" evidence="5">
    <location>
        <begin position="2810"/>
        <end position="2855"/>
    </location>
</feature>
<dbReference type="EMBL" id="JBAMIC010000002">
    <property type="protein sequence ID" value="KAK7112606.1"/>
    <property type="molecule type" value="Genomic_DNA"/>
</dbReference>
<dbReference type="Pfam" id="PF00569">
    <property type="entry name" value="ZZ"/>
    <property type="match status" value="2"/>
</dbReference>
<dbReference type="InterPro" id="IPR035914">
    <property type="entry name" value="Sperma_CUB_dom_sf"/>
</dbReference>
<feature type="compositionally biased region" description="Low complexity" evidence="5">
    <location>
        <begin position="2679"/>
        <end position="2693"/>
    </location>
</feature>
<dbReference type="PROSITE" id="PS50135">
    <property type="entry name" value="ZF_ZZ_2"/>
    <property type="match status" value="2"/>
</dbReference>
<feature type="compositionally biased region" description="Polar residues" evidence="5">
    <location>
        <begin position="2359"/>
        <end position="2368"/>
    </location>
</feature>
<dbReference type="GO" id="GO:0008270">
    <property type="term" value="F:zinc ion binding"/>
    <property type="evidence" value="ECO:0007669"/>
    <property type="project" value="UniProtKB-KW"/>
</dbReference>
<dbReference type="InterPro" id="IPR040099">
    <property type="entry name" value="ZZEF1"/>
</dbReference>
<feature type="region of interest" description="Disordered" evidence="5">
    <location>
        <begin position="2188"/>
        <end position="2239"/>
    </location>
</feature>
<evidence type="ECO:0000256" key="4">
    <source>
        <dbReference type="PROSITE-ProRule" id="PRU00228"/>
    </source>
</evidence>
<feature type="compositionally biased region" description="Basic and acidic residues" evidence="5">
    <location>
        <begin position="2815"/>
        <end position="2855"/>
    </location>
</feature>
<sequence length="2855" mass="320024">MGNSASSSDSEDEGRVEYKEVDDGYSDTEMEMGEKDVSATTDLHSLFSDPTSLRAVAAKIKERIPENVIHQHHSLIVRWLRDRSERLEETVTLAQFCSMLMSKGVSREEAIKAFQPFDTDGTGTAEVATMLDAVSTYTGPNTMGELGKNIRMLQACSLLPGFVDVYAGDTNPITQHGEKILKYLLRNRAETSALPFPHLNGFNNTSSMRLSVLRNIFNTLKDAARDEGEDQVLGEGEELKPISKCYSSIEVSTNSSDAYRLTNGDAKTFWQSDGAARSHWVRLHIRNNVVIKQLSISVASCDQSYMPELVTVSAGRTPRNLRELKEVRVPGHLTGDVILLKNAKVHYPIIQINIKRCHSDGCDTRVHGLKTLGYKVVRDSGLSVMDASAKWYLQILAATVSATMPQSPALRTTVLEHTKKALEHMPPLSLGVSSGERPQFLSRHVLEEMETFITELTGGDSELVGQGLHLLLSLNLARGHVAALVRTIKHFYENPELLLPCMPVLQRMVETKNCCWEKMGTPLQMTLVGCDGGKHDDSSVPSNVLFYGSGSGQNNTYVTEEGKTKVNMFFKSSEMIQITKIRIKVASGGRGPRRGLVSVFNIDTKEFKLDEAVEKFAVYDTWGDFEYKFSVQVRNAGVVGKPGNPVAHFTFDDDCDEIDVPVSWYPTGQYILVKFLEPRQESSLKLGIVGIKFFGFVKNQVFPEDENKKVLPGKPNKQKLWGSGDIVQCILSFLIDLSQDQGKKKGKFTRQDFLDYSNLELEMLCKLYISFHNSSDEKWKSCSLLLLELLHRLISHLSLQNSTSKETAEMLFQHLCTQIDDPQIDHKSKAYRLAEQLIVDGASLFFPDKESKRQRLFSMMNNVDKLATAPSVTLVFQSLCQYFSAVDPHGLLDLPKVPTETFDCGPVLDVMRTLVVVAGQELAMAMSRDEDNIQITHLIRLISALQTSLLVWCWQQLTEQESSDQLKATASSMLVTYSTHLAGKAVEACQLLQKKEKTKLEEYVKNMSPAFLSSIVRQLVLIMMFLVDSLDSNARVTVLQSFYALFEALSALEKSAPSLFPEMTSENWCDMKNEDIVLRTWEVESPHNYDNNSSITQVFSCPGATKFIIDFDPRCETERRYDYLEFTDAKGVKVRYDQKVGTNKWPKQVHFTGPHLHFIFRSDSSNTEWGYKFKVTAKGSPDIPLSWAYDLQLGLTRLFGCLCGATLAANPVMPGDSLLLMDDSAEQDVLRSELWTTLFRGGYMMGKLQRSLSGKFFSDESSAALQLLSELMRQPEAGPEVGTSEEIKTTAQKLKTRCQELRPKAAVGGEEMDEAIWSVFAALVWHTQQLREDMTKFSKNPENSSVTEGVLQAYTTAESLRIWLAHQRQKLKAAEELTAENNPVLACKEKAVYLLRFGGLTRVQLQKELRAKTSKLSLKKAGNKKFEKQGVRMDLAEKFPSFRLVMEFVQDPAWTTDRVHQMLQDRSKFASCLYEVYTFCEKFISITSKEDMFQIPVVLFLQSMLSYQDRFAKHYAVGLDGCGLEQENHVRRGYYALIRSLVKPFRHKRPHNVDSKVLPAYDFIQACLLHLLDTQWHTYDLAFISEISLPDLFFTLAKDTVKMRDVTVGSQEKDEELKEYEQCMKWFEECYKGVAGFNAWYSHKEDASKEERKAIQMFVARFCDLLDVEITCDGCGVTLPGRRYRCLHCVDMDLCTTCYSGGVKPEGEHNDDHDFVHLVYKCNKCQAFIVGSRIHCNDCEDFDLCLGCHSKGKFPSGHLTTHDVTEIPMVKLRNAQSNDSLIKAYIHQHLWLLFTSLSLGLSDIVYNTDGSTPTQDPDYVKTAAGLQHKCITILAHCLETVPQDADDVVVDGTPNLRMSTLPMETRQEEAFATHSQERIMGLLGSMIPPKDKDPAIESSFVFTDEKFVSLLLKVSKGDSGHDNNTQHLAMGLLARVLATSDSKWRSGDGGKETAKGAMAAGKETISHFFTAGAAAIDSNVEWASSVARLLGTLCRSSVWRPVVHAHIASSIDTLRKKPDRNSMYALFVMAGFPEVLSIGTLVEYCHTSLETKKGVVIKHFTDKHQTLVVDLHSRKRHTVKDQDVSCQNEVMELWEDSHMGEFTSVILDTVSRIRAGEEVSVESLWVLALALKVFHNLLKSDSIFNSPDIFRADFIQSLVFIASKGTGFSQQWLLKDLEVLSLNLYSSEDQPPSAVKKPKIITKKEVEPKKPEREIKILDSDNDDDDNDDDDDDDDEDDDLFDEEAMSMSSTTTSWEDEEETKDVFAKADSKTKAIFEALHHELKVPMSVLHVVYEMNEGNMEAIKKALIENFEHSPEITSFMEKWKSGETVTPKAGDKDAVTQEKVIDTGIFYHPNHPNRASSPSIANEETGETHQDLFQPSQRLAGEISEQRRNKSAELLKKELQKHGRYASREYLAKVNLAIAVLYTRHVLTGLLAHWPRDGPVINAALLGCKDMQQIPCVLDLLFKADSRDCFKKVVEKVIEHCDLASLVPIAYTASQFMEEVTLSSVTKESAHNYTSGHSVEKIQLPGASFLTITFDSKCSTAVDSDILQFSTSEDFSKDMHAFSGAKPRWNNFQVPGDTIYYKYIMESDGFSVPYWGYKFTVVAGISDSFETGHTILESILAAPMALSLPLSDMWRSLAYVACKQTSTQRLKAIQLLLRIIKTQHECLPRSKAKASSSSSTDAPLHPFSLPPPLDPSPPPRPSIDLSLLRPLWNLYSKMTAKDDESSNMQQPVVRALTELFLQAENLALDWDMVDEYLAAMANVQDVKGSVLQAITNVAIVSVAAGVKTMATELVEKAGVKLSTLQPPAHKTDKPGEKADKPAEKEEKPAEKAEGTVVKVEKREGSTEIL</sequence>
<feature type="compositionally biased region" description="Acidic residues" evidence="5">
    <location>
        <begin position="2220"/>
        <end position="2239"/>
    </location>
</feature>
<dbReference type="Gene3D" id="2.60.120.260">
    <property type="entry name" value="Galactose-binding domain-like"/>
    <property type="match status" value="1"/>
</dbReference>
<feature type="region of interest" description="Disordered" evidence="5">
    <location>
        <begin position="1"/>
        <end position="27"/>
    </location>
</feature>
<dbReference type="PROSITE" id="PS01357">
    <property type="entry name" value="ZF_ZZ_1"/>
    <property type="match status" value="1"/>
</dbReference>
<dbReference type="InterPro" id="IPR000433">
    <property type="entry name" value="Znf_ZZ"/>
</dbReference>
<feature type="compositionally biased region" description="Basic and acidic residues" evidence="5">
    <location>
        <begin position="2202"/>
        <end position="2219"/>
    </location>
</feature>
<dbReference type="Pfam" id="PF03256">
    <property type="entry name" value="ANAPC10"/>
    <property type="match status" value="1"/>
</dbReference>
<dbReference type="SUPFAM" id="SSF49854">
    <property type="entry name" value="Spermadhesin, CUB domain"/>
    <property type="match status" value="1"/>
</dbReference>
<evidence type="ECO:0000256" key="1">
    <source>
        <dbReference type="ARBA" id="ARBA00022723"/>
    </source>
</evidence>
<dbReference type="SMART" id="SM01337">
    <property type="entry name" value="APC10"/>
    <property type="match status" value="1"/>
</dbReference>
<feature type="compositionally biased region" description="Basic and acidic residues" evidence="5">
    <location>
        <begin position="13"/>
        <end position="22"/>
    </location>
</feature>
<dbReference type="PANTHER" id="PTHR22772">
    <property type="entry name" value="NOVEL ZZ TYPE ZINC FINGER DOMAIN CONTAINING PROTEIN"/>
    <property type="match status" value="1"/>
</dbReference>
<evidence type="ECO:0000259" key="6">
    <source>
        <dbReference type="PROSITE" id="PS50135"/>
    </source>
</evidence>
<gene>
    <name evidence="8" type="ORF">V1264_012037</name>
</gene>
<feature type="region of interest" description="Disordered" evidence="5">
    <location>
        <begin position="2353"/>
        <end position="2387"/>
    </location>
</feature>
<feature type="region of interest" description="Disordered" evidence="5">
    <location>
        <begin position="2676"/>
        <end position="2706"/>
    </location>
</feature>
<comment type="caution">
    <text evidence="8">The sequence shown here is derived from an EMBL/GenBank/DDBJ whole genome shotgun (WGS) entry which is preliminary data.</text>
</comment>
<feature type="domain" description="ZZ-type" evidence="6">
    <location>
        <begin position="1667"/>
        <end position="1723"/>
    </location>
</feature>
<keyword evidence="1" id="KW-0479">Metal-binding</keyword>
<dbReference type="InterPro" id="IPR004939">
    <property type="entry name" value="APC_su10/DOC_dom"/>
</dbReference>
<evidence type="ECO:0000256" key="5">
    <source>
        <dbReference type="SAM" id="MobiDB-lite"/>
    </source>
</evidence>
<evidence type="ECO:0000313" key="9">
    <source>
        <dbReference type="Proteomes" id="UP001374579"/>
    </source>
</evidence>
<feature type="domain" description="DOC" evidence="7">
    <location>
        <begin position="219"/>
        <end position="398"/>
    </location>
</feature>
<dbReference type="SUPFAM" id="SSF49785">
    <property type="entry name" value="Galactose-binding domain-like"/>
    <property type="match status" value="1"/>
</dbReference>
<protein>
    <recommendedName>
        <fullName evidence="10">Zinc finger ZZ-type and EF-hand domain-containing protein 1-like</fullName>
    </recommendedName>
</protein>
<dbReference type="SMART" id="SM00291">
    <property type="entry name" value="ZnF_ZZ"/>
    <property type="match status" value="2"/>
</dbReference>
<keyword evidence="2 4" id="KW-0863">Zinc-finger</keyword>
<dbReference type="Gene3D" id="3.30.60.90">
    <property type="match status" value="2"/>
</dbReference>
<organism evidence="8 9">
    <name type="scientific">Littorina saxatilis</name>
    <dbReference type="NCBI Taxonomy" id="31220"/>
    <lineage>
        <taxon>Eukaryota</taxon>
        <taxon>Metazoa</taxon>
        <taxon>Spiralia</taxon>
        <taxon>Lophotrochozoa</taxon>
        <taxon>Mollusca</taxon>
        <taxon>Gastropoda</taxon>
        <taxon>Caenogastropoda</taxon>
        <taxon>Littorinimorpha</taxon>
        <taxon>Littorinoidea</taxon>
        <taxon>Littorinidae</taxon>
        <taxon>Littorina</taxon>
    </lineage>
</organism>
<keyword evidence="9" id="KW-1185">Reference proteome</keyword>
<dbReference type="SUPFAM" id="SSF57850">
    <property type="entry name" value="RING/U-box"/>
    <property type="match status" value="2"/>
</dbReference>
<feature type="compositionally biased region" description="Pro residues" evidence="5">
    <location>
        <begin position="2694"/>
        <end position="2706"/>
    </location>
</feature>
<keyword evidence="3" id="KW-0862">Zinc</keyword>
<feature type="domain" description="ZZ-type" evidence="6">
    <location>
        <begin position="1717"/>
        <end position="1772"/>
    </location>
</feature>